<dbReference type="InterPro" id="IPR035906">
    <property type="entry name" value="MetI-like_sf"/>
</dbReference>
<organism evidence="9 10">
    <name type="scientific">Nocardioides koreensis</name>
    <dbReference type="NCBI Taxonomy" id="433651"/>
    <lineage>
        <taxon>Bacteria</taxon>
        <taxon>Bacillati</taxon>
        <taxon>Actinomycetota</taxon>
        <taxon>Actinomycetes</taxon>
        <taxon>Propionibacteriales</taxon>
        <taxon>Nocardioidaceae</taxon>
        <taxon>Nocardioides</taxon>
    </lineage>
</organism>
<comment type="caution">
    <text evidence="9">The sequence shown here is derived from an EMBL/GenBank/DDBJ whole genome shotgun (WGS) entry which is preliminary data.</text>
</comment>
<dbReference type="PANTHER" id="PTHR30177">
    <property type="entry name" value="GLYCINE BETAINE/L-PROLINE TRANSPORT SYSTEM PERMEASE PROTEIN PROW"/>
    <property type="match status" value="1"/>
</dbReference>
<dbReference type="RefSeq" id="WP_344149602.1">
    <property type="nucleotide sequence ID" value="NZ_BAAAQR010000003.1"/>
</dbReference>
<feature type="transmembrane region" description="Helical" evidence="6">
    <location>
        <begin position="91"/>
        <end position="111"/>
    </location>
</feature>
<protein>
    <submittedName>
        <fullName evidence="9">ABC transporter permease</fullName>
    </submittedName>
</protein>
<keyword evidence="10" id="KW-1185">Reference proteome</keyword>
<keyword evidence="5 6" id="KW-0472">Membrane</keyword>
<evidence type="ECO:0000256" key="6">
    <source>
        <dbReference type="RuleBase" id="RU363032"/>
    </source>
</evidence>
<evidence type="ECO:0000256" key="4">
    <source>
        <dbReference type="ARBA" id="ARBA00022989"/>
    </source>
</evidence>
<feature type="transmembrane region" description="Helical" evidence="6">
    <location>
        <begin position="132"/>
        <end position="162"/>
    </location>
</feature>
<dbReference type="EMBL" id="BAAAQR010000003">
    <property type="protein sequence ID" value="GAA2142898.1"/>
    <property type="molecule type" value="Genomic_DNA"/>
</dbReference>
<comment type="similarity">
    <text evidence="6">Belongs to the binding-protein-dependent transport system permease family.</text>
</comment>
<evidence type="ECO:0000259" key="8">
    <source>
        <dbReference type="PROSITE" id="PS50928"/>
    </source>
</evidence>
<evidence type="ECO:0000313" key="9">
    <source>
        <dbReference type="EMBL" id="GAA2142898.1"/>
    </source>
</evidence>
<evidence type="ECO:0000313" key="10">
    <source>
        <dbReference type="Proteomes" id="UP001501771"/>
    </source>
</evidence>
<evidence type="ECO:0000256" key="2">
    <source>
        <dbReference type="ARBA" id="ARBA00022448"/>
    </source>
</evidence>
<keyword evidence="2 6" id="KW-0813">Transport</keyword>
<dbReference type="PANTHER" id="PTHR30177:SF4">
    <property type="entry name" value="OSMOPROTECTANT IMPORT PERMEASE PROTEIN OSMW"/>
    <property type="match status" value="1"/>
</dbReference>
<dbReference type="InterPro" id="IPR000515">
    <property type="entry name" value="MetI-like"/>
</dbReference>
<dbReference type="Gene3D" id="1.10.3720.10">
    <property type="entry name" value="MetI-like"/>
    <property type="match status" value="1"/>
</dbReference>
<feature type="transmembrane region" description="Helical" evidence="6">
    <location>
        <begin position="213"/>
        <end position="233"/>
    </location>
</feature>
<evidence type="ECO:0000256" key="3">
    <source>
        <dbReference type="ARBA" id="ARBA00022692"/>
    </source>
</evidence>
<evidence type="ECO:0000256" key="5">
    <source>
        <dbReference type="ARBA" id="ARBA00023136"/>
    </source>
</evidence>
<accession>A0ABP5LC06</accession>
<dbReference type="Pfam" id="PF00528">
    <property type="entry name" value="BPD_transp_1"/>
    <property type="match status" value="1"/>
</dbReference>
<dbReference type="Proteomes" id="UP001501771">
    <property type="component" value="Unassembled WGS sequence"/>
</dbReference>
<keyword evidence="4 6" id="KW-1133">Transmembrane helix</keyword>
<reference evidence="10" key="1">
    <citation type="journal article" date="2019" name="Int. J. Syst. Evol. Microbiol.">
        <title>The Global Catalogue of Microorganisms (GCM) 10K type strain sequencing project: providing services to taxonomists for standard genome sequencing and annotation.</title>
        <authorList>
            <consortium name="The Broad Institute Genomics Platform"/>
            <consortium name="The Broad Institute Genome Sequencing Center for Infectious Disease"/>
            <person name="Wu L."/>
            <person name="Ma J."/>
        </authorList>
    </citation>
    <scope>NUCLEOTIDE SEQUENCE [LARGE SCALE GENOMIC DNA]</scope>
    <source>
        <strain evidence="10">JCM 16022</strain>
    </source>
</reference>
<dbReference type="PROSITE" id="PS50928">
    <property type="entry name" value="ABC_TM1"/>
    <property type="match status" value="1"/>
</dbReference>
<gene>
    <name evidence="9" type="ORF">GCM10009844_14620</name>
</gene>
<name>A0ABP5LC06_9ACTN</name>
<feature type="region of interest" description="Disordered" evidence="7">
    <location>
        <begin position="1"/>
        <end position="33"/>
    </location>
</feature>
<evidence type="ECO:0000256" key="1">
    <source>
        <dbReference type="ARBA" id="ARBA00004141"/>
    </source>
</evidence>
<feature type="compositionally biased region" description="Acidic residues" evidence="7">
    <location>
        <begin position="10"/>
        <end position="27"/>
    </location>
</feature>
<feature type="domain" description="ABC transmembrane type-1" evidence="8">
    <location>
        <begin position="85"/>
        <end position="266"/>
    </location>
</feature>
<dbReference type="SUPFAM" id="SSF161098">
    <property type="entry name" value="MetI-like"/>
    <property type="match status" value="1"/>
</dbReference>
<dbReference type="CDD" id="cd06261">
    <property type="entry name" value="TM_PBP2"/>
    <property type="match status" value="1"/>
</dbReference>
<keyword evidence="3 6" id="KW-0812">Transmembrane</keyword>
<feature type="transmembrane region" description="Helical" evidence="6">
    <location>
        <begin position="42"/>
        <end position="62"/>
    </location>
</feature>
<comment type="subcellular location">
    <subcellularLocation>
        <location evidence="6">Cell membrane</location>
        <topology evidence="6">Multi-pass membrane protein</topology>
    </subcellularLocation>
    <subcellularLocation>
        <location evidence="1">Membrane</location>
        <topology evidence="1">Multi-pass membrane protein</topology>
    </subcellularLocation>
</comment>
<evidence type="ECO:0000256" key="7">
    <source>
        <dbReference type="SAM" id="MobiDB-lite"/>
    </source>
</evidence>
<proteinExistence type="inferred from homology"/>
<sequence>MADLATQDPAAEEPVTEPDAPVDDEEGAPASRRRRRLDAETVLMLVVPPLLVLLVFGGYVVWHQTADLDSVERSQLAWPTVLRLIWQHVKLTLVAAIAVVAVAVPLGILLTRGRARRAAPLVVGVANAGQSAPAVGLIVLLAIWIGFGFWTAVLALTLYGLLPVLRNTITGLQGVDPMLVEAGRGVGMSATAVLLRVELPLAVPVIMAGVRTALVLIVGTAALATFINGGGLGEILTTGISLFRFSLMIAGAVLIALLALLIEWLGRVLELLTRPKGI</sequence>
<dbReference type="InterPro" id="IPR051204">
    <property type="entry name" value="ABC_transp_perm/SBD"/>
</dbReference>
<feature type="transmembrane region" description="Helical" evidence="6">
    <location>
        <begin position="245"/>
        <end position="266"/>
    </location>
</feature>